<dbReference type="Pfam" id="PF00248">
    <property type="entry name" value="Aldo_ket_red"/>
    <property type="match status" value="1"/>
</dbReference>
<dbReference type="SUPFAM" id="SSF51430">
    <property type="entry name" value="NAD(P)-linked oxidoreductase"/>
    <property type="match status" value="1"/>
</dbReference>
<dbReference type="CDD" id="cd19093">
    <property type="entry name" value="AKR_AtPLR-like"/>
    <property type="match status" value="1"/>
</dbReference>
<gene>
    <name evidence="4" type="ORF">Z520_02160</name>
</gene>
<evidence type="ECO:0000259" key="3">
    <source>
        <dbReference type="Pfam" id="PF00248"/>
    </source>
</evidence>
<sequence>MAQKILQAGLSSGMSAVSGIHSSKPEPVPAEYDGLKHLIPDNVTPQLDTRYTLRGKNGNDVQIPVIIWGAWSWGDTSTFHWSDDELPAVQKAWQECLKRGLTFVDTAQVYGSGKSEKILGDLINNHSHGVDRSQIIVQTKWLPIVTDAATNLIHPVDAPYKELHNTLERMNLKYIDCYLVHGHVHASSISQVAKGLAKCVEEGLTKTVGVANYSPKDMLEMKDALAEYGIPLATNQCEYSILRRMPETEGMLEACKQHSIVFQSYSSLAQGRLTGKYTKANPPPKEYRFSSYPMEYIEPVLEVQRRLAQKYNVSIPAIALNWNIVKGAVPVVGMRKESQALEDMQALGWRLTREEVAELDKHGFQGKLTKLWQQG</sequence>
<feature type="domain" description="NADP-dependent oxidoreductase" evidence="3">
    <location>
        <begin position="66"/>
        <end position="362"/>
    </location>
</feature>
<dbReference type="EMBL" id="KN848064">
    <property type="protein sequence ID" value="KIY02022.1"/>
    <property type="molecule type" value="Genomic_DNA"/>
</dbReference>
<dbReference type="PANTHER" id="PTHR43364:SF4">
    <property type="entry name" value="NAD(P)-LINKED OXIDOREDUCTASE SUPERFAMILY PROTEIN"/>
    <property type="match status" value="1"/>
</dbReference>
<evidence type="ECO:0000313" key="5">
    <source>
        <dbReference type="Proteomes" id="UP000053411"/>
    </source>
</evidence>
<dbReference type="AlphaFoldDB" id="A0A0D2IY98"/>
<proteinExistence type="inferred from homology"/>
<dbReference type="PANTHER" id="PTHR43364">
    <property type="entry name" value="NADH-SPECIFIC METHYLGLYOXAL REDUCTASE-RELATED"/>
    <property type="match status" value="1"/>
</dbReference>
<evidence type="ECO:0000313" key="4">
    <source>
        <dbReference type="EMBL" id="KIY02022.1"/>
    </source>
</evidence>
<dbReference type="RefSeq" id="XP_016636144.1">
    <property type="nucleotide sequence ID" value="XM_016772674.1"/>
</dbReference>
<evidence type="ECO:0000256" key="1">
    <source>
        <dbReference type="ARBA" id="ARBA00023002"/>
    </source>
</evidence>
<dbReference type="InterPro" id="IPR050523">
    <property type="entry name" value="AKR_Detox_Biosynth"/>
</dbReference>
<organism evidence="4 5">
    <name type="scientific">Fonsecaea multimorphosa CBS 102226</name>
    <dbReference type="NCBI Taxonomy" id="1442371"/>
    <lineage>
        <taxon>Eukaryota</taxon>
        <taxon>Fungi</taxon>
        <taxon>Dikarya</taxon>
        <taxon>Ascomycota</taxon>
        <taxon>Pezizomycotina</taxon>
        <taxon>Eurotiomycetes</taxon>
        <taxon>Chaetothyriomycetidae</taxon>
        <taxon>Chaetothyriales</taxon>
        <taxon>Herpotrichiellaceae</taxon>
        <taxon>Fonsecaea</taxon>
    </lineage>
</organism>
<dbReference type="InterPro" id="IPR023210">
    <property type="entry name" value="NADP_OxRdtase_dom"/>
</dbReference>
<keyword evidence="5" id="KW-1185">Reference proteome</keyword>
<keyword evidence="1" id="KW-0560">Oxidoreductase</keyword>
<accession>A0A0D2IY98</accession>
<dbReference type="Proteomes" id="UP000053411">
    <property type="component" value="Unassembled WGS sequence"/>
</dbReference>
<dbReference type="InterPro" id="IPR036812">
    <property type="entry name" value="NAD(P)_OxRdtase_dom_sf"/>
</dbReference>
<dbReference type="STRING" id="1442371.A0A0D2IY98"/>
<dbReference type="GO" id="GO:0016491">
    <property type="term" value="F:oxidoreductase activity"/>
    <property type="evidence" value="ECO:0007669"/>
    <property type="project" value="UniProtKB-KW"/>
</dbReference>
<dbReference type="Gene3D" id="3.20.20.100">
    <property type="entry name" value="NADP-dependent oxidoreductase domain"/>
    <property type="match status" value="1"/>
</dbReference>
<dbReference type="GeneID" id="27707906"/>
<name>A0A0D2IY98_9EURO</name>
<dbReference type="OrthoDB" id="1659429at2759"/>
<dbReference type="VEuPathDB" id="FungiDB:Z520_02160"/>
<evidence type="ECO:0000256" key="2">
    <source>
        <dbReference type="ARBA" id="ARBA00038157"/>
    </source>
</evidence>
<protein>
    <recommendedName>
        <fullName evidence="3">NADP-dependent oxidoreductase domain-containing protein</fullName>
    </recommendedName>
</protein>
<reference evidence="4 5" key="1">
    <citation type="submission" date="2015-01" db="EMBL/GenBank/DDBJ databases">
        <title>The Genome Sequence of Fonsecaea multimorphosa CBS 102226.</title>
        <authorList>
            <consortium name="The Broad Institute Genomics Platform"/>
            <person name="Cuomo C."/>
            <person name="de Hoog S."/>
            <person name="Gorbushina A."/>
            <person name="Stielow B."/>
            <person name="Teixiera M."/>
            <person name="Abouelleil A."/>
            <person name="Chapman S.B."/>
            <person name="Priest M."/>
            <person name="Young S.K."/>
            <person name="Wortman J."/>
            <person name="Nusbaum C."/>
            <person name="Birren B."/>
        </authorList>
    </citation>
    <scope>NUCLEOTIDE SEQUENCE [LARGE SCALE GENOMIC DNA]</scope>
    <source>
        <strain evidence="4 5">CBS 102226</strain>
    </source>
</reference>
<comment type="similarity">
    <text evidence="2">Belongs to the aldo/keto reductase family. Aldo/keto reductase 2 subfamily.</text>
</comment>